<dbReference type="CDD" id="cd02440">
    <property type="entry name" value="AdoMet_MTases"/>
    <property type="match status" value="1"/>
</dbReference>
<sequence length="237" mass="27164">MHSPFVYNLVTQCFYDQTNFEDYILLKNYRKSLLTNTSKIVVSDLGAGSRVMKQKERHISNIAAKAGTSNKRAKLLYRLTNYLEPDKVLELGTSLGIATHAISLGNPKTKITSIEGCPATATFSTNQLKRYNINNVSIITGDFNNEIKNLKTNTYDLVFFDGNHQKEATLSYFESLLDNTNNNSVFIFDDIYWSQGMTEAWEMIKKHPKVTVTIDTFFWGFVFFRTEQAKEDFTIRI</sequence>
<organism evidence="1 2">
    <name type="scientific">Algibacter mikhailovii</name>
    <dbReference type="NCBI Taxonomy" id="425498"/>
    <lineage>
        <taxon>Bacteria</taxon>
        <taxon>Pseudomonadati</taxon>
        <taxon>Bacteroidota</taxon>
        <taxon>Flavobacteriia</taxon>
        <taxon>Flavobacteriales</taxon>
        <taxon>Flavobacteriaceae</taxon>
        <taxon>Algibacter</taxon>
    </lineage>
</organism>
<name>A0A918V8C5_9FLAO</name>
<proteinExistence type="predicted"/>
<dbReference type="Proteomes" id="UP000636004">
    <property type="component" value="Unassembled WGS sequence"/>
</dbReference>
<comment type="caution">
    <text evidence="1">The sequence shown here is derived from an EMBL/GenBank/DDBJ whole genome shotgun (WGS) entry which is preliminary data.</text>
</comment>
<protein>
    <submittedName>
        <fullName evidence="1">O-methyltransferase</fullName>
    </submittedName>
</protein>
<gene>
    <name evidence="1" type="ORF">GCM10007028_18190</name>
</gene>
<dbReference type="AlphaFoldDB" id="A0A918V8C5"/>
<evidence type="ECO:0000313" key="1">
    <source>
        <dbReference type="EMBL" id="GGZ81126.1"/>
    </source>
</evidence>
<accession>A0A918V8C5</accession>
<dbReference type="Pfam" id="PF13578">
    <property type="entry name" value="Methyltransf_24"/>
    <property type="match status" value="1"/>
</dbReference>
<reference evidence="1" key="1">
    <citation type="journal article" date="2014" name="Int. J. Syst. Evol. Microbiol.">
        <title>Complete genome sequence of Corynebacterium casei LMG S-19264T (=DSM 44701T), isolated from a smear-ripened cheese.</title>
        <authorList>
            <consortium name="US DOE Joint Genome Institute (JGI-PGF)"/>
            <person name="Walter F."/>
            <person name="Albersmeier A."/>
            <person name="Kalinowski J."/>
            <person name="Ruckert C."/>
        </authorList>
    </citation>
    <scope>NUCLEOTIDE SEQUENCE</scope>
    <source>
        <strain evidence="1">KCTC 12710</strain>
    </source>
</reference>
<dbReference type="InterPro" id="IPR029063">
    <property type="entry name" value="SAM-dependent_MTases_sf"/>
</dbReference>
<reference evidence="1" key="2">
    <citation type="submission" date="2020-09" db="EMBL/GenBank/DDBJ databases">
        <authorList>
            <person name="Sun Q."/>
            <person name="Kim S."/>
        </authorList>
    </citation>
    <scope>NUCLEOTIDE SEQUENCE</scope>
    <source>
        <strain evidence="1">KCTC 12710</strain>
    </source>
</reference>
<dbReference type="EMBL" id="BMWZ01000004">
    <property type="protein sequence ID" value="GGZ81126.1"/>
    <property type="molecule type" value="Genomic_DNA"/>
</dbReference>
<keyword evidence="2" id="KW-1185">Reference proteome</keyword>
<dbReference type="Gene3D" id="3.40.50.150">
    <property type="entry name" value="Vaccinia Virus protein VP39"/>
    <property type="match status" value="1"/>
</dbReference>
<dbReference type="SUPFAM" id="SSF53335">
    <property type="entry name" value="S-adenosyl-L-methionine-dependent methyltransferases"/>
    <property type="match status" value="1"/>
</dbReference>
<evidence type="ECO:0000313" key="2">
    <source>
        <dbReference type="Proteomes" id="UP000636004"/>
    </source>
</evidence>